<dbReference type="Proteomes" id="UP000463931">
    <property type="component" value="Chromosome"/>
</dbReference>
<proteinExistence type="predicted"/>
<dbReference type="AlphaFoldDB" id="A0A4S2EE32"/>
<dbReference type="InterPro" id="IPR036249">
    <property type="entry name" value="Thioredoxin-like_sf"/>
</dbReference>
<dbReference type="SUPFAM" id="SSF52833">
    <property type="entry name" value="Thioredoxin-like"/>
    <property type="match status" value="1"/>
</dbReference>
<gene>
    <name evidence="1" type="ORF">FEE40_10805</name>
</gene>
<name>A0A4S2EE32_9LACO</name>
<reference evidence="1 2" key="1">
    <citation type="journal article" date="2019" name="Nat. Med.">
        <title>Preventing dysbiosis of the neonatal mouse intestinal microbiome protects against late-onset sepsis.</title>
        <authorList>
            <person name="Singer J.R."/>
            <person name="Blosser E.G."/>
            <person name="Zindl C.L."/>
            <person name="Silberger D.J."/>
            <person name="Conlan S."/>
            <person name="Laufer V.A."/>
            <person name="DiToro D."/>
            <person name="Deming C."/>
            <person name="Kumar R."/>
            <person name="Morrow C.D."/>
            <person name="Segre J.A."/>
            <person name="Gray M.J."/>
            <person name="Randolph D.A."/>
            <person name="Weaver C.T."/>
        </authorList>
    </citation>
    <scope>NUCLEOTIDE SEQUENCE [LARGE SCALE GENOMIC DNA]</scope>
    <source>
        <strain evidence="1 2">V10</strain>
    </source>
</reference>
<sequence length="147" mass="16773">MKMKKFLLVVGTIGMILITAIIWGFEKNNSYRSQSEARNSVSEVIEGKRKDYNLVFYKKGCPYCKGAMFEIVKGAVDSSLREGGAETLFVDTEGKAGRELVKKYHVRYAATVVKVRNKKEVKKMVYAEKVAGKYRAKEEVVDEIFRR</sequence>
<organism evidence="1 2">
    <name type="scientific">Ligilactobacillus murinus</name>
    <dbReference type="NCBI Taxonomy" id="1622"/>
    <lineage>
        <taxon>Bacteria</taxon>
        <taxon>Bacillati</taxon>
        <taxon>Bacillota</taxon>
        <taxon>Bacilli</taxon>
        <taxon>Lactobacillales</taxon>
        <taxon>Lactobacillaceae</taxon>
        <taxon>Ligilactobacillus</taxon>
    </lineage>
</organism>
<dbReference type="Gene3D" id="3.40.30.10">
    <property type="entry name" value="Glutaredoxin"/>
    <property type="match status" value="1"/>
</dbReference>
<protein>
    <submittedName>
        <fullName evidence="1">Uncharacterized protein</fullName>
    </submittedName>
</protein>
<evidence type="ECO:0000313" key="2">
    <source>
        <dbReference type="Proteomes" id="UP000463931"/>
    </source>
</evidence>
<dbReference type="RefSeq" id="WP_135997745.1">
    <property type="nucleotide sequence ID" value="NZ_CP040852.1"/>
</dbReference>
<accession>A0A4S2EE32</accession>
<evidence type="ECO:0000313" key="1">
    <source>
        <dbReference type="EMBL" id="QIA90608.1"/>
    </source>
</evidence>
<dbReference type="EMBL" id="CP040852">
    <property type="protein sequence ID" value="QIA90608.1"/>
    <property type="molecule type" value="Genomic_DNA"/>
</dbReference>